<sequence length="796" mass="82372">MIKKHTLLILITLFFALLLSGAVSAADIYVNGSNGNDDNDGLSWDTAKLSIGNATATVSENGVVNIADGEYSGINNTNITISKSMTINSLSQNGVVINGSSTSQIFKILSGVNVTLKNITFTQGLSNIGGAICNYGNLTVENCTFLNNQAVYISGFFSCGGGAIFNNEGIVTVSGSTFTANTANPGEGGAIWNDFGTMVIENCTFNQNTALKGLGGAFFSSGGTASVGNSLFTDNRALIGGAICNYNIATLTVNNTGFNHNTAISPYFGGGAIYNSNAAANIHNSTFSFNYANFNGGAIWNSETMTLSESTLSGNTAIKGGAIYNGKGTLVVENCNIKDNTALAISETLDIFAAGGGIFNEPDSTLTIDHSVIQSNIVAATGEGVNVSSAGGGIYNGGSLVIDNSSIQHNSAAATVISQLNIVSADGGGIYNDNIILINNSTIQNNTVTATADRDVITNGAGIFNNGDMTLNNSKIQYNSIVINTNAGVGAYGGGIQNGGNLYINNSTLQYNTISSTTPGINRLGGGAISNTFAGNLYIDSSIIAHNTVAAIDGSEFAVGGGIYNENALIIKTSTLTFNTVTATNPGKYAPHGGGVCNFGDMIANFNRIVNNSPDAIHNDAESVPDLQYNWWGSNAPEFEKFITGTTSDHIPWLVMRYTAIPSVISQGSNSTLIADFTYDSDGVFHDPSLGHLPDGTVVTFTTNLGNVGSKMATALTHNGRATILLRGDEAAGFALTSAILDTETMYVPVTITAVTVSAVTNTPTISMQTTGTPLAGLILAILMISGGFVSNRKNR</sequence>
<feature type="transmembrane region" description="Helical" evidence="1">
    <location>
        <begin position="772"/>
        <end position="790"/>
    </location>
</feature>
<gene>
    <name evidence="2" type="ORF">BRM9_1230</name>
    <name evidence="3" type="ORF">MB9_1084</name>
</gene>
<keyword evidence="1" id="KW-0472">Membrane</keyword>
<dbReference type="AlphaFoldDB" id="A0A089ZG99"/>
<dbReference type="Gene3D" id="2.160.20.10">
    <property type="entry name" value="Single-stranded right-handed beta-helix, Pectin lyase-like"/>
    <property type="match status" value="1"/>
</dbReference>
<dbReference type="InterPro" id="IPR006626">
    <property type="entry name" value="PbH1"/>
</dbReference>
<dbReference type="SMART" id="SM00710">
    <property type="entry name" value="PbH1"/>
    <property type="match status" value="8"/>
</dbReference>
<keyword evidence="1" id="KW-0812">Transmembrane</keyword>
<name>A0A089ZG99_METFO</name>
<accession>A0A089ZG99</accession>
<dbReference type="Proteomes" id="UP000062768">
    <property type="component" value="Chromosome I"/>
</dbReference>
<dbReference type="PANTHER" id="PTHR11319">
    <property type="entry name" value="G PROTEIN-COUPLED RECEPTOR-RELATED"/>
    <property type="match status" value="1"/>
</dbReference>
<evidence type="ECO:0000313" key="5">
    <source>
        <dbReference type="Proteomes" id="UP000062768"/>
    </source>
</evidence>
<dbReference type="EMBL" id="CP006933">
    <property type="protein sequence ID" value="AIS32045.1"/>
    <property type="molecule type" value="Genomic_DNA"/>
</dbReference>
<dbReference type="KEGG" id="mfc:BRM9_1230"/>
<dbReference type="SUPFAM" id="SSF51126">
    <property type="entry name" value="Pectin lyase-like"/>
    <property type="match status" value="2"/>
</dbReference>
<dbReference type="RefSeq" id="WP_048085165.1">
    <property type="nucleotide sequence ID" value="NZ_CP006933.1"/>
</dbReference>
<dbReference type="InterPro" id="IPR011050">
    <property type="entry name" value="Pectin_lyase_fold/virulence"/>
</dbReference>
<evidence type="ECO:0000313" key="3">
    <source>
        <dbReference type="EMBL" id="CEL24723.1"/>
    </source>
</evidence>
<reference evidence="2" key="1">
    <citation type="submission" date="2013-12" db="EMBL/GenBank/DDBJ databases">
        <title>The complete genome sequence of Methanobacterium sp. BRM9.</title>
        <authorList>
            <consortium name="Pastoral Greenhouse Gas Research Consortium"/>
            <person name="Kelly W.J."/>
            <person name="Leahy S.C."/>
            <person name="Perry R."/>
            <person name="Li D."/>
            <person name="Altermann E."/>
            <person name="Lambie S.C."/>
            <person name="Attwood G.T."/>
        </authorList>
    </citation>
    <scope>NUCLEOTIDE SEQUENCE [LARGE SCALE GENOMIC DNA]</scope>
    <source>
        <strain evidence="2">BRM9</strain>
    </source>
</reference>
<dbReference type="OrthoDB" id="78475at2157"/>
<reference evidence="3" key="2">
    <citation type="submission" date="2014-09" db="EMBL/GenBank/DDBJ databases">
        <authorList>
            <person name="Bishop-Lilly K.A."/>
            <person name="Broomall S.M."/>
            <person name="Chain P.S."/>
            <person name="Chertkov O."/>
            <person name="Coyne S.R."/>
            <person name="Daligault H.E."/>
            <person name="Davenport K.W."/>
            <person name="Erkkila T."/>
            <person name="Frey K.G."/>
            <person name="Gibbons H.S."/>
            <person name="Gu W."/>
            <person name="Jaissle J."/>
            <person name="Johnson S.L."/>
            <person name="Koroleva G.I."/>
            <person name="Ladner J.T."/>
            <person name="Lo C.-C."/>
            <person name="Minogue T.D."/>
            <person name="Munk C."/>
            <person name="Palacios G.F."/>
            <person name="Redden C.L."/>
            <person name="Rosenzweig C.N."/>
            <person name="Scholz M.B."/>
            <person name="Teshima H."/>
            <person name="Xu Y."/>
        </authorList>
    </citation>
    <scope>NUCLEOTIDE SEQUENCE</scope>
    <source>
        <strain evidence="3">Mb9</strain>
    </source>
</reference>
<evidence type="ECO:0000256" key="1">
    <source>
        <dbReference type="SAM" id="Phobius"/>
    </source>
</evidence>
<dbReference type="PATRIC" id="fig|2162.10.peg.1131"/>
<dbReference type="InterPro" id="IPR012334">
    <property type="entry name" value="Pectin_lyas_fold"/>
</dbReference>
<evidence type="ECO:0000313" key="2">
    <source>
        <dbReference type="EMBL" id="AIS32045.1"/>
    </source>
</evidence>
<organism evidence="2 4">
    <name type="scientific">Methanobacterium formicicum</name>
    <dbReference type="NCBI Taxonomy" id="2162"/>
    <lineage>
        <taxon>Archaea</taxon>
        <taxon>Methanobacteriati</taxon>
        <taxon>Methanobacteriota</taxon>
        <taxon>Methanomada group</taxon>
        <taxon>Methanobacteria</taxon>
        <taxon>Methanobacteriales</taxon>
        <taxon>Methanobacteriaceae</taxon>
        <taxon>Methanobacterium</taxon>
    </lineage>
</organism>
<proteinExistence type="predicted"/>
<evidence type="ECO:0000313" key="4">
    <source>
        <dbReference type="Proteomes" id="UP000029661"/>
    </source>
</evidence>
<dbReference type="GeneID" id="26739333"/>
<protein>
    <submittedName>
        <fullName evidence="2">Cell surface protein</fullName>
    </submittedName>
    <submittedName>
        <fullName evidence="3">Putative secreted protein</fullName>
    </submittedName>
</protein>
<dbReference type="Proteomes" id="UP000029661">
    <property type="component" value="Chromosome"/>
</dbReference>
<dbReference type="EMBL" id="LN734822">
    <property type="protein sequence ID" value="CEL24723.1"/>
    <property type="molecule type" value="Genomic_DNA"/>
</dbReference>
<keyword evidence="5" id="KW-1185">Reference proteome</keyword>
<keyword evidence="1" id="KW-1133">Transmembrane helix</keyword>
<dbReference type="PANTHER" id="PTHR11319:SF35">
    <property type="entry name" value="OUTER MEMBRANE PROTEIN PMPC-RELATED"/>
    <property type="match status" value="1"/>
</dbReference>